<proteinExistence type="predicted"/>
<dbReference type="AlphaFoldDB" id="A0A9D1H1E8"/>
<evidence type="ECO:0000313" key="2">
    <source>
        <dbReference type="Proteomes" id="UP000824165"/>
    </source>
</evidence>
<reference evidence="1" key="2">
    <citation type="journal article" date="2021" name="PeerJ">
        <title>Extensive microbial diversity within the chicken gut microbiome revealed by metagenomics and culture.</title>
        <authorList>
            <person name="Gilroy R."/>
            <person name="Ravi A."/>
            <person name="Getino M."/>
            <person name="Pursley I."/>
            <person name="Horton D.L."/>
            <person name="Alikhan N.F."/>
            <person name="Baker D."/>
            <person name="Gharbi K."/>
            <person name="Hall N."/>
            <person name="Watson M."/>
            <person name="Adriaenssens E.M."/>
            <person name="Foster-Nyarko E."/>
            <person name="Jarju S."/>
            <person name="Secka A."/>
            <person name="Antonio M."/>
            <person name="Oren A."/>
            <person name="Chaudhuri R.R."/>
            <person name="La Ragione R."/>
            <person name="Hildebrand F."/>
            <person name="Pallen M.J."/>
        </authorList>
    </citation>
    <scope>NUCLEOTIDE SEQUENCE</scope>
    <source>
        <strain evidence="1">CHK181-108</strain>
    </source>
</reference>
<sequence length="70" mass="7616">MIKRNGKRERETLFDMSGASSVTDFTGLIPSAPQNDYSIEAYNNIMDIMADASAVKLAGAEAKKDIEEST</sequence>
<reference evidence="1" key="1">
    <citation type="submission" date="2020-10" db="EMBL/GenBank/DDBJ databases">
        <authorList>
            <person name="Gilroy R."/>
        </authorList>
    </citation>
    <scope>NUCLEOTIDE SEQUENCE</scope>
    <source>
        <strain evidence="1">CHK181-108</strain>
    </source>
</reference>
<accession>A0A9D1H1E8</accession>
<dbReference type="Proteomes" id="UP000824165">
    <property type="component" value="Unassembled WGS sequence"/>
</dbReference>
<comment type="caution">
    <text evidence="1">The sequence shown here is derived from an EMBL/GenBank/DDBJ whole genome shotgun (WGS) entry which is preliminary data.</text>
</comment>
<name>A0A9D1H1E8_9FIRM</name>
<organism evidence="1 2">
    <name type="scientific">Candidatus Ornithomonoglobus intestinigallinarum</name>
    <dbReference type="NCBI Taxonomy" id="2840894"/>
    <lineage>
        <taxon>Bacteria</taxon>
        <taxon>Bacillati</taxon>
        <taxon>Bacillota</taxon>
        <taxon>Clostridia</taxon>
        <taxon>Candidatus Ornithomonoglobus</taxon>
    </lineage>
</organism>
<dbReference type="EMBL" id="DVLU01000007">
    <property type="protein sequence ID" value="HIT84478.1"/>
    <property type="molecule type" value="Genomic_DNA"/>
</dbReference>
<protein>
    <submittedName>
        <fullName evidence="1">Uncharacterized protein</fullName>
    </submittedName>
</protein>
<evidence type="ECO:0000313" key="1">
    <source>
        <dbReference type="EMBL" id="HIT84478.1"/>
    </source>
</evidence>
<gene>
    <name evidence="1" type="ORF">IAA60_01095</name>
</gene>